<evidence type="ECO:0000313" key="1">
    <source>
        <dbReference type="EMBL" id="GIO31565.1"/>
    </source>
</evidence>
<reference evidence="1" key="1">
    <citation type="submission" date="2021-03" db="EMBL/GenBank/DDBJ databases">
        <title>Antimicrobial resistance genes in bacteria isolated from Japanese honey, and their potential for conferring macrolide and lincosamide resistance in the American foulbrood pathogen Paenibacillus larvae.</title>
        <authorList>
            <person name="Okamoto M."/>
            <person name="Kumagai M."/>
            <person name="Kanamori H."/>
            <person name="Takamatsu D."/>
        </authorList>
    </citation>
    <scope>NUCLEOTIDE SEQUENCE</scope>
    <source>
        <strain evidence="1">J2TS6</strain>
    </source>
</reference>
<name>A0A919XJD6_9BACL</name>
<protein>
    <submittedName>
        <fullName evidence="1">Uncharacterized protein</fullName>
    </submittedName>
</protein>
<proteinExistence type="predicted"/>
<keyword evidence="2" id="KW-1185">Reference proteome</keyword>
<comment type="caution">
    <text evidence="1">The sequence shown here is derived from an EMBL/GenBank/DDBJ whole genome shotgun (WGS) entry which is preliminary data.</text>
</comment>
<accession>A0A919XJD6</accession>
<evidence type="ECO:0000313" key="2">
    <source>
        <dbReference type="Proteomes" id="UP000679779"/>
    </source>
</evidence>
<sequence length="203" mass="23319">MDRDAALGDFLEKYVLERWQEDLAAIGEHYEKNQAEIEAGFLKAVDTACMQAVHLQEQQLKGDIQYIYLSLLRTSIMEHQAVYRIDVLDERWFLDPSECVVQWQADFIFNPLFQRIAALDNVKSNYARKISAMDVERILQIEAYRYHLFAIEFMRGLVPSILEGEGFLRMGQKPTLCILAGEFRDQSEILFQAEGGGDEAGGE</sequence>
<organism evidence="1 2">
    <name type="scientific">Paenibacillus albilobatus</name>
    <dbReference type="NCBI Taxonomy" id="2716884"/>
    <lineage>
        <taxon>Bacteria</taxon>
        <taxon>Bacillati</taxon>
        <taxon>Bacillota</taxon>
        <taxon>Bacilli</taxon>
        <taxon>Bacillales</taxon>
        <taxon>Paenibacillaceae</taxon>
        <taxon>Paenibacillus</taxon>
    </lineage>
</organism>
<gene>
    <name evidence="1" type="ORF">J2TS6_27060</name>
</gene>
<dbReference type="AlphaFoldDB" id="A0A919XJD6"/>
<dbReference type="Proteomes" id="UP000679779">
    <property type="component" value="Unassembled WGS sequence"/>
</dbReference>
<dbReference type="EMBL" id="BORQ01000003">
    <property type="protein sequence ID" value="GIO31565.1"/>
    <property type="molecule type" value="Genomic_DNA"/>
</dbReference>